<dbReference type="Gene3D" id="3.40.50.1820">
    <property type="entry name" value="alpha/beta hydrolase"/>
    <property type="match status" value="1"/>
</dbReference>
<dbReference type="InterPro" id="IPR029058">
    <property type="entry name" value="AB_hydrolase_fold"/>
</dbReference>
<dbReference type="SUPFAM" id="SSF53474">
    <property type="entry name" value="alpha/beta-Hydrolases"/>
    <property type="match status" value="1"/>
</dbReference>
<feature type="domain" description="AB hydrolase-1" evidence="5">
    <location>
        <begin position="117"/>
        <end position="271"/>
    </location>
</feature>
<sequence>MRNQGRFHVRGAKRARTGALVAAIATVLTGLAGTAAAAPSDPAVQQAAPAEIARTAPVQWEDCTKDQLRGVPADQLKLYSCSLYRVPIDHDDASLGSIDIALMKRAAKVPGQRIGSLFLNPGGPGGSGLRMPIAGDRYFRPQVLDRFDLVGFDPRGVGASNPLRCFTTAEDAADVQSQMVPVPLSRKEISGTLAAYRDYGQFCRRNAGALLDHMSTRDVVRDLDQLRAAVGDKQLTYTGFSYGTLVGSTYAAMFPKQTRAIVIDGNVDPQLRTNDGVTYDLARAQGFEIALDGFLKRCAEAGDKCAFSAGDPRAKFDELREHVRTDPITLPGGAKLDLGALTGAVSGALYSPDSFSELAEGLQQAYTVLHPSLQAQSARKGLLSAGRGGLLDLVPDSPYTGDDSYFAVNCADKPMRIRQEEVPGIAAKADRESPTFGRYQVFSDIAACPVWPAAKTSDPYRGPWRANTATPVLVVSNFYDPATRYRFGRRMAEELGNSRLLSVDAFGHCILGSARGVDDAAAAYLIDLKVPADGQVFQPDRQPFTSAAKG</sequence>
<reference evidence="7 8" key="1">
    <citation type="submission" date="2020-08" db="EMBL/GenBank/DDBJ databases">
        <title>Amycolatopsis echigonensis JCM 21831.</title>
        <authorList>
            <person name="Tedsree N."/>
            <person name="Kuncharoen N."/>
            <person name="Likhitwitayawuid K."/>
            <person name="Tanasupawat S."/>
        </authorList>
    </citation>
    <scope>NUCLEOTIDE SEQUENCE [LARGE SCALE GENOMIC DNA]</scope>
    <source>
        <strain evidence="7 8">JCM 21831</strain>
    </source>
</reference>
<evidence type="ECO:0000313" key="7">
    <source>
        <dbReference type="EMBL" id="MBB2502394.1"/>
    </source>
</evidence>
<dbReference type="PANTHER" id="PTHR43248:SF29">
    <property type="entry name" value="TRIPEPTIDYL AMINOPEPTIDASE"/>
    <property type="match status" value="1"/>
</dbReference>
<comment type="similarity">
    <text evidence="1">Belongs to the peptidase S33 family.</text>
</comment>
<dbReference type="InterPro" id="IPR051601">
    <property type="entry name" value="Serine_prot/Carboxylest_S33"/>
</dbReference>
<dbReference type="PANTHER" id="PTHR43248">
    <property type="entry name" value="2-SUCCINYL-6-HYDROXY-2,4-CYCLOHEXADIENE-1-CARBOXYLATE SYNTHASE"/>
    <property type="match status" value="1"/>
</dbReference>
<organism evidence="7 8">
    <name type="scientific">Amycolatopsis echigonensis</name>
    <dbReference type="NCBI Taxonomy" id="2576905"/>
    <lineage>
        <taxon>Bacteria</taxon>
        <taxon>Bacillati</taxon>
        <taxon>Actinomycetota</taxon>
        <taxon>Actinomycetes</taxon>
        <taxon>Pseudonocardiales</taxon>
        <taxon>Pseudonocardiaceae</taxon>
        <taxon>Amycolatopsis</taxon>
    </lineage>
</organism>
<comment type="caution">
    <text evidence="7">The sequence shown here is derived from an EMBL/GenBank/DDBJ whole genome shotgun (WGS) entry which is preliminary data.</text>
</comment>
<name>A0A8E2B525_9PSEU</name>
<dbReference type="Proteomes" id="UP000550260">
    <property type="component" value="Unassembled WGS sequence"/>
</dbReference>
<keyword evidence="2 4" id="KW-0732">Signal</keyword>
<dbReference type="Pfam" id="PF08386">
    <property type="entry name" value="Abhydrolase_4"/>
    <property type="match status" value="1"/>
</dbReference>
<keyword evidence="3 7" id="KW-0378">Hydrolase</keyword>
<evidence type="ECO:0000259" key="5">
    <source>
        <dbReference type="Pfam" id="PF00561"/>
    </source>
</evidence>
<accession>A0A8E2B525</accession>
<gene>
    <name evidence="7" type="ORF">H5411_25055</name>
</gene>
<evidence type="ECO:0000256" key="4">
    <source>
        <dbReference type="SAM" id="SignalP"/>
    </source>
</evidence>
<dbReference type="AlphaFoldDB" id="A0A8E2B525"/>
<feature type="signal peptide" evidence="4">
    <location>
        <begin position="1"/>
        <end position="37"/>
    </location>
</feature>
<dbReference type="Pfam" id="PF00561">
    <property type="entry name" value="Abhydrolase_1"/>
    <property type="match status" value="1"/>
</dbReference>
<evidence type="ECO:0000256" key="2">
    <source>
        <dbReference type="ARBA" id="ARBA00022729"/>
    </source>
</evidence>
<dbReference type="GO" id="GO:0016787">
    <property type="term" value="F:hydrolase activity"/>
    <property type="evidence" value="ECO:0007669"/>
    <property type="project" value="UniProtKB-KW"/>
</dbReference>
<feature type="domain" description="Peptidase S33 tripeptidyl aminopeptidase-like C-terminal" evidence="6">
    <location>
        <begin position="434"/>
        <end position="535"/>
    </location>
</feature>
<evidence type="ECO:0000256" key="3">
    <source>
        <dbReference type="ARBA" id="ARBA00022801"/>
    </source>
</evidence>
<feature type="chain" id="PRO_5034486667" evidence="4">
    <location>
        <begin position="38"/>
        <end position="550"/>
    </location>
</feature>
<evidence type="ECO:0000313" key="8">
    <source>
        <dbReference type="Proteomes" id="UP000550260"/>
    </source>
</evidence>
<evidence type="ECO:0000259" key="6">
    <source>
        <dbReference type="Pfam" id="PF08386"/>
    </source>
</evidence>
<dbReference type="InterPro" id="IPR000073">
    <property type="entry name" value="AB_hydrolase_1"/>
</dbReference>
<proteinExistence type="inferred from homology"/>
<protein>
    <submittedName>
        <fullName evidence="7">Alpha/beta fold hydrolase</fullName>
    </submittedName>
</protein>
<dbReference type="EMBL" id="JACJHR010000038">
    <property type="protein sequence ID" value="MBB2502394.1"/>
    <property type="molecule type" value="Genomic_DNA"/>
</dbReference>
<dbReference type="InterPro" id="IPR013595">
    <property type="entry name" value="Pept_S33_TAP-like_C"/>
</dbReference>
<evidence type="ECO:0000256" key="1">
    <source>
        <dbReference type="ARBA" id="ARBA00010088"/>
    </source>
</evidence>